<sequence>MMDSRSVQMHSLGKLSPTSRCSSTQDPWADADPWSQGRVSAPSLQRERSAQSQGKSSAPAASAGKSKDETPVTVDKAWAEYVPPVRSSAEHYRHSRPLNGHKQPQRKDRNDIDSEKEIAVTSCAETGNHFVNFLGPPEIRKFFMPEFPGEDLSGLYARDEGRVREFAPKTEGDLDAFETWVSSIERGEVVLIAGIKLNEAVMQKVLSCLERLGAMHRQDTEPTSFPPLLLASSEHQAGEVSSLEFPKERRRSPWSVSRAGAGGRSVSTPSVLQLPSLSVRRATAQAELSLVRCSECNLLFVVMWLSCFILAEIELGLSFLRHRQGYQCCGNNERPEISCLLVVDLAVSMMRKWTWNMPDRAHSSEEESSSDANGSSDASPARSEPKVRMAGEVDKEDSPRRVVTPSNTFVRVQSSLWQAHPDDVTWRMRLRKLLNTTTVDILTGFVILFDISMNWIDIDARAAGQTTPLWTEVASSVCLFMYLIELVSIVIVDLEHWKTKLLMDFGFVMDVVIVTSGLAQLVLSTVGIDAAEVTLLRILRVVRILRLFRLFRKFRMLKELRKLVRMTGLCFKTLIWSFIFCFVVMTSWAMLMVELLYPTMTSLIEKEGEWEDCESCRASLSSVINAVLLIFKTVVAGDRWGDVAVPLISEEPWLASSIFVGSHLTIVFGVLNLVVAVVVDTFAEQRLKDVATMAMEMDEEAEDDLRELDRIFLKIDQDMDGTLTLDELVDGARRVREFQNRLRVMDIDQQDLQQLFNMLDRDGGGTIDPDEFKKTLSRWAFESKTATRFVRYNLQQLMSEHNAAAKQIEKMESRLSEAMSTQSQSSYQRPRPIRRRRRRQETGGDSKPKKGHPVRRSGAKQQAVIPV</sequence>
<evidence type="ECO:0000256" key="5">
    <source>
        <dbReference type="ARBA" id="ARBA00023136"/>
    </source>
</evidence>
<keyword evidence="10" id="KW-1185">Reference proteome</keyword>
<dbReference type="Proteomes" id="UP000186817">
    <property type="component" value="Unassembled WGS sequence"/>
</dbReference>
<dbReference type="PANTHER" id="PTHR10037:SF62">
    <property type="entry name" value="SODIUM CHANNEL PROTEIN 60E"/>
    <property type="match status" value="1"/>
</dbReference>
<proteinExistence type="predicted"/>
<evidence type="ECO:0000256" key="2">
    <source>
        <dbReference type="ARBA" id="ARBA00022692"/>
    </source>
</evidence>
<comment type="caution">
    <text evidence="9">The sequence shown here is derived from an EMBL/GenBank/DDBJ whole genome shotgun (WGS) entry which is preliminary data.</text>
</comment>
<dbReference type="CDD" id="cd00051">
    <property type="entry name" value="EFh"/>
    <property type="match status" value="1"/>
</dbReference>
<dbReference type="OrthoDB" id="186625at2759"/>
<dbReference type="GO" id="GO:0005509">
    <property type="term" value="F:calcium ion binding"/>
    <property type="evidence" value="ECO:0007669"/>
    <property type="project" value="InterPro"/>
</dbReference>
<evidence type="ECO:0000256" key="4">
    <source>
        <dbReference type="ARBA" id="ARBA00022989"/>
    </source>
</evidence>
<dbReference type="Gene3D" id="1.10.287.70">
    <property type="match status" value="1"/>
</dbReference>
<feature type="transmembrane region" description="Helical" evidence="7">
    <location>
        <begin position="298"/>
        <end position="317"/>
    </location>
</feature>
<evidence type="ECO:0000256" key="7">
    <source>
        <dbReference type="SAM" id="Phobius"/>
    </source>
</evidence>
<feature type="compositionally biased region" description="Basic residues" evidence="6">
    <location>
        <begin position="849"/>
        <end position="858"/>
    </location>
</feature>
<feature type="region of interest" description="Disordered" evidence="6">
    <location>
        <begin position="1"/>
        <end position="73"/>
    </location>
</feature>
<dbReference type="GO" id="GO:0005248">
    <property type="term" value="F:voltage-gated sodium channel activity"/>
    <property type="evidence" value="ECO:0007669"/>
    <property type="project" value="TreeGrafter"/>
</dbReference>
<feature type="compositionally biased region" description="Basic and acidic residues" evidence="6">
    <location>
        <begin position="383"/>
        <end position="400"/>
    </location>
</feature>
<organism evidence="9 10">
    <name type="scientific">Symbiodinium microadriaticum</name>
    <name type="common">Dinoflagellate</name>
    <name type="synonym">Zooxanthella microadriatica</name>
    <dbReference type="NCBI Taxonomy" id="2951"/>
    <lineage>
        <taxon>Eukaryota</taxon>
        <taxon>Sar</taxon>
        <taxon>Alveolata</taxon>
        <taxon>Dinophyceae</taxon>
        <taxon>Suessiales</taxon>
        <taxon>Symbiodiniaceae</taxon>
        <taxon>Symbiodinium</taxon>
    </lineage>
</organism>
<accession>A0A1Q9DY91</accession>
<feature type="transmembrane region" description="Helical" evidence="7">
    <location>
        <begin position="433"/>
        <end position="453"/>
    </location>
</feature>
<evidence type="ECO:0000313" key="9">
    <source>
        <dbReference type="EMBL" id="OLQ00146.1"/>
    </source>
</evidence>
<dbReference type="Gene3D" id="1.10.238.10">
    <property type="entry name" value="EF-hand"/>
    <property type="match status" value="1"/>
</dbReference>
<dbReference type="Pfam" id="PF00520">
    <property type="entry name" value="Ion_trans"/>
    <property type="match status" value="1"/>
</dbReference>
<feature type="domain" description="EF-hand" evidence="8">
    <location>
        <begin position="703"/>
        <end position="738"/>
    </location>
</feature>
<feature type="region of interest" description="Disordered" evidence="6">
    <location>
        <begin position="813"/>
        <end position="867"/>
    </location>
</feature>
<dbReference type="InterPro" id="IPR043203">
    <property type="entry name" value="VGCC_Ca_Na"/>
</dbReference>
<reference evidence="9 10" key="1">
    <citation type="submission" date="2016-02" db="EMBL/GenBank/DDBJ databases">
        <title>Genome analysis of coral dinoflagellate symbionts highlights evolutionary adaptations to a symbiotic lifestyle.</title>
        <authorList>
            <person name="Aranda M."/>
            <person name="Li Y."/>
            <person name="Liew Y.J."/>
            <person name="Baumgarten S."/>
            <person name="Simakov O."/>
            <person name="Wilson M."/>
            <person name="Piel J."/>
            <person name="Ashoor H."/>
            <person name="Bougouffa S."/>
            <person name="Bajic V.B."/>
            <person name="Ryu T."/>
            <person name="Ravasi T."/>
            <person name="Bayer T."/>
            <person name="Micklem G."/>
            <person name="Kim H."/>
            <person name="Bhak J."/>
            <person name="Lajeunesse T.C."/>
            <person name="Voolstra C.R."/>
        </authorList>
    </citation>
    <scope>NUCLEOTIDE SEQUENCE [LARGE SCALE GENOMIC DNA]</scope>
    <source>
        <strain evidence="9 10">CCMP2467</strain>
    </source>
</reference>
<feature type="compositionally biased region" description="Low complexity" evidence="6">
    <location>
        <begin position="370"/>
        <end position="379"/>
    </location>
</feature>
<evidence type="ECO:0000256" key="6">
    <source>
        <dbReference type="SAM" id="MobiDB-lite"/>
    </source>
</evidence>
<dbReference type="GO" id="GO:0001518">
    <property type="term" value="C:voltage-gated sodium channel complex"/>
    <property type="evidence" value="ECO:0007669"/>
    <property type="project" value="TreeGrafter"/>
</dbReference>
<feature type="region of interest" description="Disordered" evidence="6">
    <location>
        <begin position="361"/>
        <end position="400"/>
    </location>
</feature>
<feature type="transmembrane region" description="Helical" evidence="7">
    <location>
        <begin position="653"/>
        <end position="679"/>
    </location>
</feature>
<feature type="domain" description="EF-hand" evidence="8">
    <location>
        <begin position="747"/>
        <end position="782"/>
    </location>
</feature>
<dbReference type="AlphaFoldDB" id="A0A1Q9DY91"/>
<keyword evidence="2 7" id="KW-0812">Transmembrane</keyword>
<feature type="region of interest" description="Disordered" evidence="6">
    <location>
        <begin position="88"/>
        <end position="112"/>
    </location>
</feature>
<comment type="subcellular location">
    <subcellularLocation>
        <location evidence="1">Membrane</location>
        <topology evidence="1">Multi-pass membrane protein</topology>
    </subcellularLocation>
</comment>
<feature type="transmembrane region" description="Helical" evidence="7">
    <location>
        <begin position="501"/>
        <end position="522"/>
    </location>
</feature>
<evidence type="ECO:0000313" key="10">
    <source>
        <dbReference type="Proteomes" id="UP000186817"/>
    </source>
</evidence>
<feature type="transmembrane region" description="Helical" evidence="7">
    <location>
        <begin position="569"/>
        <end position="591"/>
    </location>
</feature>
<keyword evidence="5 7" id="KW-0472">Membrane</keyword>
<evidence type="ECO:0000259" key="8">
    <source>
        <dbReference type="PROSITE" id="PS50222"/>
    </source>
</evidence>
<name>A0A1Q9DY91_SYMMI</name>
<dbReference type="InterPro" id="IPR011992">
    <property type="entry name" value="EF-hand-dom_pair"/>
</dbReference>
<dbReference type="Gene3D" id="1.20.120.350">
    <property type="entry name" value="Voltage-gated potassium channels. Chain C"/>
    <property type="match status" value="1"/>
</dbReference>
<dbReference type="PROSITE" id="PS50222">
    <property type="entry name" value="EF_HAND_2"/>
    <property type="match status" value="2"/>
</dbReference>
<dbReference type="InterPro" id="IPR002048">
    <property type="entry name" value="EF_hand_dom"/>
</dbReference>
<dbReference type="SUPFAM" id="SSF81324">
    <property type="entry name" value="Voltage-gated potassium channels"/>
    <property type="match status" value="1"/>
</dbReference>
<feature type="compositionally biased region" description="Polar residues" evidence="6">
    <location>
        <begin position="818"/>
        <end position="828"/>
    </location>
</feature>
<keyword evidence="3" id="KW-0106">Calcium</keyword>
<dbReference type="InterPro" id="IPR018247">
    <property type="entry name" value="EF_Hand_1_Ca_BS"/>
</dbReference>
<feature type="transmembrane region" description="Helical" evidence="7">
    <location>
        <begin position="473"/>
        <end position="494"/>
    </location>
</feature>
<dbReference type="Pfam" id="PF13499">
    <property type="entry name" value="EF-hand_7"/>
    <property type="match status" value="1"/>
</dbReference>
<dbReference type="SMART" id="SM00054">
    <property type="entry name" value="EFh"/>
    <property type="match status" value="2"/>
</dbReference>
<evidence type="ECO:0000256" key="1">
    <source>
        <dbReference type="ARBA" id="ARBA00004141"/>
    </source>
</evidence>
<evidence type="ECO:0000256" key="3">
    <source>
        <dbReference type="ARBA" id="ARBA00022837"/>
    </source>
</evidence>
<dbReference type="SUPFAM" id="SSF47473">
    <property type="entry name" value="EF-hand"/>
    <property type="match status" value="1"/>
</dbReference>
<dbReference type="PROSITE" id="PS00018">
    <property type="entry name" value="EF_HAND_1"/>
    <property type="match status" value="2"/>
</dbReference>
<protein>
    <submittedName>
        <fullName evidence="9">Voltage-dependent L-type calcium channel subunit alpha-1C</fullName>
    </submittedName>
</protein>
<feature type="compositionally biased region" description="Polar residues" evidence="6">
    <location>
        <begin position="16"/>
        <end position="26"/>
    </location>
</feature>
<keyword evidence="4 7" id="KW-1133">Transmembrane helix</keyword>
<gene>
    <name evidence="9" type="primary">CACNA1C</name>
    <name evidence="9" type="ORF">AK812_SmicGene17235</name>
</gene>
<dbReference type="InterPro" id="IPR005821">
    <property type="entry name" value="Ion_trans_dom"/>
</dbReference>
<feature type="compositionally biased region" description="Low complexity" evidence="6">
    <location>
        <begin position="50"/>
        <end position="64"/>
    </location>
</feature>
<dbReference type="PANTHER" id="PTHR10037">
    <property type="entry name" value="VOLTAGE-GATED CATION CHANNEL CALCIUM AND SODIUM"/>
    <property type="match status" value="1"/>
</dbReference>
<dbReference type="InterPro" id="IPR027359">
    <property type="entry name" value="Volt_channel_dom_sf"/>
</dbReference>
<dbReference type="EMBL" id="LSRX01000338">
    <property type="protein sequence ID" value="OLQ00146.1"/>
    <property type="molecule type" value="Genomic_DNA"/>
</dbReference>